<proteinExistence type="predicted"/>
<keyword evidence="4" id="KW-0560">Oxidoreductase</keyword>
<dbReference type="GO" id="GO:0019806">
    <property type="term" value="F:bromide peroxidase activity"/>
    <property type="evidence" value="ECO:0007669"/>
    <property type="project" value="UniProtKB-EC"/>
</dbReference>
<evidence type="ECO:0000256" key="2">
    <source>
        <dbReference type="SAM" id="MobiDB-lite"/>
    </source>
</evidence>
<dbReference type="InterPro" id="IPR000639">
    <property type="entry name" value="Epox_hydrolase-like"/>
</dbReference>
<accession>A0A378WM65</accession>
<dbReference type="PANTHER" id="PTHR43433:SF5">
    <property type="entry name" value="AB HYDROLASE-1 DOMAIN-CONTAINING PROTEIN"/>
    <property type="match status" value="1"/>
</dbReference>
<dbReference type="EC" id="1.11.1.18" evidence="4"/>
<organism evidence="4 5">
    <name type="scientific">Nocardia africana</name>
    <dbReference type="NCBI Taxonomy" id="134964"/>
    <lineage>
        <taxon>Bacteria</taxon>
        <taxon>Bacillati</taxon>
        <taxon>Actinomycetota</taxon>
        <taxon>Actinomycetes</taxon>
        <taxon>Mycobacteriales</taxon>
        <taxon>Nocardiaceae</taxon>
        <taxon>Nocardia</taxon>
    </lineage>
</organism>
<dbReference type="EMBL" id="UGRU01000001">
    <property type="protein sequence ID" value="SUA41541.1"/>
    <property type="molecule type" value="Genomic_DNA"/>
</dbReference>
<dbReference type="PRINTS" id="PR00412">
    <property type="entry name" value="EPOXHYDRLASE"/>
</dbReference>
<dbReference type="InterPro" id="IPR050471">
    <property type="entry name" value="AB_hydrolase"/>
</dbReference>
<dbReference type="PANTHER" id="PTHR43433">
    <property type="entry name" value="HYDROLASE, ALPHA/BETA FOLD FAMILY PROTEIN"/>
    <property type="match status" value="1"/>
</dbReference>
<dbReference type="Proteomes" id="UP000255082">
    <property type="component" value="Unassembled WGS sequence"/>
</dbReference>
<feature type="compositionally biased region" description="Basic and acidic residues" evidence="2">
    <location>
        <begin position="21"/>
        <end position="33"/>
    </location>
</feature>
<evidence type="ECO:0000259" key="3">
    <source>
        <dbReference type="Pfam" id="PF12697"/>
    </source>
</evidence>
<dbReference type="AlphaFoldDB" id="A0A378WM65"/>
<sequence length="343" mass="37095">MVSVAAQGPVDSVPTAAEPQLRGRDLSHRRNAEAPETYNVGREAYFAHCVYRAPHESSGKGRSTMPLATVNGISLNYQVKGDKAKGTDTKGAAPLVVLIMGTGSPGRVWELHQVPALVAAGYRVCTFDNRGIAPSYEAPDGMTIDELVADTAALIEFLDEGPALVAGTSMGARVAQELALARPDLVRKAVFMAGHARLDQFQKTLSLGEHELDASGVRLPAKYEAAVTAVMNLSPATMADPNSARDWLDLFEFTGGPASPGIRAQRRMDHDFDRLQAYRAIKVPCLSIGFADDRMIPAYLTRELAEVIPDARYQEIPDAGHYGYLERPEAVNKILLDFFAGSR</sequence>
<dbReference type="Gene3D" id="3.40.50.1820">
    <property type="entry name" value="alpha/beta hydrolase"/>
    <property type="match status" value="1"/>
</dbReference>
<dbReference type="InterPro" id="IPR029058">
    <property type="entry name" value="AB_hydrolase_fold"/>
</dbReference>
<reference evidence="4 5" key="1">
    <citation type="submission" date="2018-06" db="EMBL/GenBank/DDBJ databases">
        <authorList>
            <consortium name="Pathogen Informatics"/>
            <person name="Doyle S."/>
        </authorList>
    </citation>
    <scope>NUCLEOTIDE SEQUENCE [LARGE SCALE GENOMIC DNA]</scope>
    <source>
        <strain evidence="4 5">NCTC13184</strain>
    </source>
</reference>
<dbReference type="Pfam" id="PF12697">
    <property type="entry name" value="Abhydrolase_6"/>
    <property type="match status" value="1"/>
</dbReference>
<feature type="region of interest" description="Disordered" evidence="2">
    <location>
        <begin position="1"/>
        <end position="34"/>
    </location>
</feature>
<feature type="domain" description="AB hydrolase-1" evidence="3">
    <location>
        <begin position="96"/>
        <end position="333"/>
    </location>
</feature>
<protein>
    <submittedName>
        <fullName evidence="4">Non-heme bromoperoxidase BpoC</fullName>
        <ecNumber evidence="4">1.11.1.18</ecNumber>
    </submittedName>
</protein>
<evidence type="ECO:0000256" key="1">
    <source>
        <dbReference type="ARBA" id="ARBA00022559"/>
    </source>
</evidence>
<name>A0A378WM65_9NOCA</name>
<evidence type="ECO:0000313" key="5">
    <source>
        <dbReference type="Proteomes" id="UP000255082"/>
    </source>
</evidence>
<dbReference type="InterPro" id="IPR000073">
    <property type="entry name" value="AB_hydrolase_1"/>
</dbReference>
<gene>
    <name evidence="4" type="primary">bpoC_2</name>
    <name evidence="4" type="ORF">NCTC13184_00880</name>
</gene>
<keyword evidence="1 4" id="KW-0575">Peroxidase</keyword>
<evidence type="ECO:0000313" key="4">
    <source>
        <dbReference type="EMBL" id="SUA41541.1"/>
    </source>
</evidence>
<dbReference type="SUPFAM" id="SSF53474">
    <property type="entry name" value="alpha/beta-Hydrolases"/>
    <property type="match status" value="1"/>
</dbReference>